<dbReference type="AlphaFoldDB" id="A0A5B6UQ86"/>
<proteinExistence type="predicted"/>
<gene>
    <name evidence="1" type="ORF">EPI10_013496</name>
</gene>
<protein>
    <submittedName>
        <fullName evidence="1">Pentatricopeptide repeat-containing protein</fullName>
    </submittedName>
</protein>
<name>A0A5B6UQ86_9ROSI</name>
<sequence length="290" mass="32390">MYSTAVVLRCSSLYFAATVVHEQKRYDFLSEDIGAVLYGGRTVVAECLHGRSGGNSSPRVLFVGHVSREYAVLYAPGTGVQGKLCTCWIHVWVACGARDTSYEFLGYIRGETATFPMSLRARSVALPCDLVHLVALSWPGHGSEARIFSRVQFSIPEGSHRLCETIENSFLLPLHTFEAKFHLPLHPFFCSLLKEYNVALGQLSGFNWWIVTTYFIDCSRCGEVLLLVQNLLLDDTVAQFQRLRTGCLLVLEDLITTKNVFRYCLEGYIPNGWRLGDSEEISLSVGALSE</sequence>
<dbReference type="Proteomes" id="UP000325315">
    <property type="component" value="Unassembled WGS sequence"/>
</dbReference>
<keyword evidence="2" id="KW-1185">Reference proteome</keyword>
<evidence type="ECO:0000313" key="2">
    <source>
        <dbReference type="Proteomes" id="UP000325315"/>
    </source>
</evidence>
<reference evidence="1" key="1">
    <citation type="submission" date="2019-08" db="EMBL/GenBank/DDBJ databases">
        <authorList>
            <person name="Liu F."/>
        </authorList>
    </citation>
    <scope>NUCLEOTIDE SEQUENCE [LARGE SCALE GENOMIC DNA]</scope>
    <source>
        <strain evidence="1">PA1801</strain>
        <tissue evidence="1">Leaf</tissue>
    </source>
</reference>
<accession>A0A5B6UQ86</accession>
<organism evidence="1 2">
    <name type="scientific">Gossypium australe</name>
    <dbReference type="NCBI Taxonomy" id="47621"/>
    <lineage>
        <taxon>Eukaryota</taxon>
        <taxon>Viridiplantae</taxon>
        <taxon>Streptophyta</taxon>
        <taxon>Embryophyta</taxon>
        <taxon>Tracheophyta</taxon>
        <taxon>Spermatophyta</taxon>
        <taxon>Magnoliopsida</taxon>
        <taxon>eudicotyledons</taxon>
        <taxon>Gunneridae</taxon>
        <taxon>Pentapetalae</taxon>
        <taxon>rosids</taxon>
        <taxon>malvids</taxon>
        <taxon>Malvales</taxon>
        <taxon>Malvaceae</taxon>
        <taxon>Malvoideae</taxon>
        <taxon>Gossypium</taxon>
    </lineage>
</organism>
<comment type="caution">
    <text evidence="1">The sequence shown here is derived from an EMBL/GenBank/DDBJ whole genome shotgun (WGS) entry which is preliminary data.</text>
</comment>
<dbReference type="EMBL" id="SMMG02000010">
    <property type="protein sequence ID" value="KAA3458956.1"/>
    <property type="molecule type" value="Genomic_DNA"/>
</dbReference>
<dbReference type="OrthoDB" id="185373at2759"/>
<evidence type="ECO:0000313" key="1">
    <source>
        <dbReference type="EMBL" id="KAA3458956.1"/>
    </source>
</evidence>